<dbReference type="KEGG" id="nss:113416031"/>
<evidence type="ECO:0000313" key="3">
    <source>
        <dbReference type="RefSeq" id="XP_026529462.1"/>
    </source>
</evidence>
<feature type="compositionally biased region" description="Basic residues" evidence="1">
    <location>
        <begin position="185"/>
        <end position="194"/>
    </location>
</feature>
<sequence length="337" mass="34972">MNTCVWEPKGSRTSKLTSGPSGPKRRGPVTALQCAELSALSGFSQGFSEQEILRPGDQTGKTQQRGEQQASQRPTFFQRKAPGAAPASDTGPRQQWPCGSGCTGRSCGHSKESPSPSYPLVPSAPRQARLQLGSGCLYSPGQSHSPPPQPHQAKAQMAGGGAACGNRFPPSQVGTIAGRATNRDPKRRPGKRAKAPPVSRAAFLNSRLTPGQAWLVNSTAPPERLRLAGAGKSRGLAGLPFPRPSPGGQAAAAGTHRHLPPAPPPGSLARPAADSQGKIRNSRRSSSPTRHISRSGSARSRRALPGPTGQRSIDSSPLAPPSAKDTARHVCPPASAS</sequence>
<gene>
    <name evidence="3" type="primary">LOC113416031</name>
</gene>
<evidence type="ECO:0000313" key="2">
    <source>
        <dbReference type="Proteomes" id="UP000504612"/>
    </source>
</evidence>
<accession>A0A6J1UF07</accession>
<dbReference type="Proteomes" id="UP000504612">
    <property type="component" value="Unplaced"/>
</dbReference>
<name>A0A6J1UF07_9SAUR</name>
<dbReference type="AlphaFoldDB" id="A0A6J1UF07"/>
<feature type="region of interest" description="Disordered" evidence="1">
    <location>
        <begin position="1"/>
        <end position="29"/>
    </location>
</feature>
<proteinExistence type="predicted"/>
<dbReference type="RefSeq" id="XP_026529462.1">
    <property type="nucleotide sequence ID" value="XM_026673677.1"/>
</dbReference>
<keyword evidence="2" id="KW-1185">Reference proteome</keyword>
<evidence type="ECO:0000256" key="1">
    <source>
        <dbReference type="SAM" id="MobiDB-lite"/>
    </source>
</evidence>
<reference evidence="3" key="1">
    <citation type="submission" date="2025-08" db="UniProtKB">
        <authorList>
            <consortium name="RefSeq"/>
        </authorList>
    </citation>
    <scope>IDENTIFICATION</scope>
</reference>
<feature type="compositionally biased region" description="Polar residues" evidence="1">
    <location>
        <begin position="11"/>
        <end position="20"/>
    </location>
</feature>
<dbReference type="GeneID" id="113416031"/>
<protein>
    <submittedName>
        <fullName evidence="3">Basic salivary proline-rich protein 3-like</fullName>
    </submittedName>
</protein>
<feature type="region of interest" description="Disordered" evidence="1">
    <location>
        <begin position="45"/>
        <end position="337"/>
    </location>
</feature>
<organism evidence="2 3">
    <name type="scientific">Notechis scutatus</name>
    <name type="common">mainland tiger snake</name>
    <dbReference type="NCBI Taxonomy" id="8663"/>
    <lineage>
        <taxon>Eukaryota</taxon>
        <taxon>Metazoa</taxon>
        <taxon>Chordata</taxon>
        <taxon>Craniata</taxon>
        <taxon>Vertebrata</taxon>
        <taxon>Euteleostomi</taxon>
        <taxon>Lepidosauria</taxon>
        <taxon>Squamata</taxon>
        <taxon>Bifurcata</taxon>
        <taxon>Unidentata</taxon>
        <taxon>Episquamata</taxon>
        <taxon>Toxicofera</taxon>
        <taxon>Serpentes</taxon>
        <taxon>Colubroidea</taxon>
        <taxon>Elapidae</taxon>
        <taxon>Hydrophiinae</taxon>
        <taxon>Notechis</taxon>
    </lineage>
</organism>
<feature type="compositionally biased region" description="Polar residues" evidence="1">
    <location>
        <begin position="59"/>
        <end position="75"/>
    </location>
</feature>